<evidence type="ECO:0000313" key="1">
    <source>
        <dbReference type="EMBL" id="KAA8566326.1"/>
    </source>
</evidence>
<gene>
    <name evidence="1" type="ORF">EYC84_008914</name>
</gene>
<dbReference type="AlphaFoldDB" id="A0A5M9JF51"/>
<dbReference type="Proteomes" id="UP000322873">
    <property type="component" value="Unassembled WGS sequence"/>
</dbReference>
<proteinExistence type="predicted"/>
<accession>A0A5M9JF51</accession>
<protein>
    <submittedName>
        <fullName evidence="1">Uncharacterized protein</fullName>
    </submittedName>
</protein>
<name>A0A5M9JF51_MONFR</name>
<organism evidence="1 2">
    <name type="scientific">Monilinia fructicola</name>
    <name type="common">Brown rot fungus</name>
    <name type="synonym">Ciboria fructicola</name>
    <dbReference type="NCBI Taxonomy" id="38448"/>
    <lineage>
        <taxon>Eukaryota</taxon>
        <taxon>Fungi</taxon>
        <taxon>Dikarya</taxon>
        <taxon>Ascomycota</taxon>
        <taxon>Pezizomycotina</taxon>
        <taxon>Leotiomycetes</taxon>
        <taxon>Helotiales</taxon>
        <taxon>Sclerotiniaceae</taxon>
        <taxon>Monilinia</taxon>
    </lineage>
</organism>
<dbReference type="EMBL" id="VICG01000012">
    <property type="protein sequence ID" value="KAA8566326.1"/>
    <property type="molecule type" value="Genomic_DNA"/>
</dbReference>
<reference evidence="1 2" key="1">
    <citation type="submission" date="2019-06" db="EMBL/GenBank/DDBJ databases">
        <title>Genome Sequence of the Brown Rot Fungal Pathogen Monilinia fructicola.</title>
        <authorList>
            <person name="De Miccolis Angelini R.M."/>
            <person name="Landi L."/>
            <person name="Abate D."/>
            <person name="Pollastro S."/>
            <person name="Romanazzi G."/>
            <person name="Faretra F."/>
        </authorList>
    </citation>
    <scope>NUCLEOTIDE SEQUENCE [LARGE SCALE GENOMIC DNA]</scope>
    <source>
        <strain evidence="1 2">Mfrc123</strain>
    </source>
</reference>
<keyword evidence="2" id="KW-1185">Reference proteome</keyword>
<comment type="caution">
    <text evidence="1">The sequence shown here is derived from an EMBL/GenBank/DDBJ whole genome shotgun (WGS) entry which is preliminary data.</text>
</comment>
<evidence type="ECO:0000313" key="2">
    <source>
        <dbReference type="Proteomes" id="UP000322873"/>
    </source>
</evidence>
<sequence>MGFSSCPSEVVMAVALPLPSATPSPKTNTHGKKNFSCCTITHALSLFSHPTSSEHKKHIRHVRYIAISLSQTRKHRLTPVPLHSNGKWTPMVYFAYIPKPFPPLRYYLCHPSN</sequence>